<dbReference type="EMBL" id="JANKHG010000017">
    <property type="protein sequence ID" value="MCR2746998.1"/>
    <property type="molecule type" value="Genomic_DNA"/>
</dbReference>
<keyword evidence="2" id="KW-1185">Reference proteome</keyword>
<comment type="caution">
    <text evidence="1">The sequence shown here is derived from an EMBL/GenBank/DDBJ whole genome shotgun (WGS) entry which is preliminary data.</text>
</comment>
<evidence type="ECO:0000313" key="2">
    <source>
        <dbReference type="Proteomes" id="UP001165267"/>
    </source>
</evidence>
<sequence length="207" mass="23162">MLTADSTNNVVASFQELIMSSIAERLTRSYCLFHWLQVKPIPEQIRSSVAYSTLEQELLSLKVKPEDLAAVGSDVTDNFEESRLAFMVRYSGLTWSTCSIFCDAIEHNSWLQNGTPLLVQFTGVDATGEIGLPKAALGDFMFLKPSNVWVDNNRVVSFTVRWNKHETRRMERFIRLASARHGLEATVSNIAQSEKFIAAIKATVGAQ</sequence>
<dbReference type="RefSeq" id="WP_257512202.1">
    <property type="nucleotide sequence ID" value="NZ_JANKHG010000017.1"/>
</dbReference>
<reference evidence="1" key="1">
    <citation type="submission" date="2022-07" db="EMBL/GenBank/DDBJ databases">
        <authorList>
            <person name="Xamxidin M."/>
        </authorList>
    </citation>
    <scope>NUCLEOTIDE SEQUENCE</scope>
    <source>
        <strain evidence="1">YS8-69</strain>
    </source>
</reference>
<name>A0ABT1XI76_9BURK</name>
<protein>
    <submittedName>
        <fullName evidence="1">Uncharacterized protein</fullName>
    </submittedName>
</protein>
<organism evidence="1 2">
    <name type="scientific">Limnobacter parvus</name>
    <dbReference type="NCBI Taxonomy" id="2939690"/>
    <lineage>
        <taxon>Bacteria</taxon>
        <taxon>Pseudomonadati</taxon>
        <taxon>Pseudomonadota</taxon>
        <taxon>Betaproteobacteria</taxon>
        <taxon>Burkholderiales</taxon>
        <taxon>Burkholderiaceae</taxon>
        <taxon>Limnobacter</taxon>
    </lineage>
</organism>
<accession>A0ABT1XI76</accession>
<dbReference type="Proteomes" id="UP001165267">
    <property type="component" value="Unassembled WGS sequence"/>
</dbReference>
<gene>
    <name evidence="1" type="ORF">NSP04_10090</name>
</gene>
<evidence type="ECO:0000313" key="1">
    <source>
        <dbReference type="EMBL" id="MCR2746998.1"/>
    </source>
</evidence>
<proteinExistence type="predicted"/>